<dbReference type="EMBL" id="AMEZ01000058">
    <property type="protein sequence ID" value="EKY26276.1"/>
    <property type="molecule type" value="Genomic_DNA"/>
</dbReference>
<feature type="compositionally biased region" description="Low complexity" evidence="1">
    <location>
        <begin position="26"/>
        <end position="36"/>
    </location>
</feature>
<dbReference type="Proteomes" id="UP000010420">
    <property type="component" value="Unassembled WGS sequence"/>
</dbReference>
<evidence type="ECO:0008006" key="4">
    <source>
        <dbReference type="Google" id="ProtNLM"/>
    </source>
</evidence>
<reference evidence="2 3" key="1">
    <citation type="submission" date="2012-05" db="EMBL/GenBank/DDBJ databases">
        <authorList>
            <person name="Weinstock G."/>
            <person name="Sodergren E."/>
            <person name="Lobos E.A."/>
            <person name="Fulton L."/>
            <person name="Fulton R."/>
            <person name="Courtney L."/>
            <person name="Fronick C."/>
            <person name="O'Laughlin M."/>
            <person name="Godfrey J."/>
            <person name="Wilson R.M."/>
            <person name="Miner T."/>
            <person name="Farmer C."/>
            <person name="Delehaunty K."/>
            <person name="Cordes M."/>
            <person name="Minx P."/>
            <person name="Tomlinson C."/>
            <person name="Chen J."/>
            <person name="Wollam A."/>
            <person name="Pepin K.H."/>
            <person name="Bhonagiri V."/>
            <person name="Zhang X."/>
            <person name="Suruliraj S."/>
            <person name="Warren W."/>
            <person name="Mitreva M."/>
            <person name="Mardis E.R."/>
            <person name="Wilson R.K."/>
        </authorList>
    </citation>
    <scope>NUCLEOTIDE SEQUENCE [LARGE SCALE GENOMIC DNA]</scope>
    <source>
        <strain evidence="2 3">DSM 1785</strain>
    </source>
</reference>
<dbReference type="HOGENOM" id="CLU_197468_4_1_9"/>
<dbReference type="STRING" id="545697.HMPREF0216_02058"/>
<dbReference type="PATRIC" id="fig|545697.3.peg.2024"/>
<dbReference type="Pfam" id="PF12669">
    <property type="entry name" value="FeoB_associated"/>
    <property type="match status" value="1"/>
</dbReference>
<protein>
    <recommendedName>
        <fullName evidence="4">FeoB-associated Cys-rich membrane protein</fullName>
    </recommendedName>
</protein>
<proteinExistence type="predicted"/>
<name>L1QEA2_9CLOT</name>
<evidence type="ECO:0000313" key="2">
    <source>
        <dbReference type="EMBL" id="EKY26276.1"/>
    </source>
</evidence>
<organism evidence="2 3">
    <name type="scientific">Clostridium celatum DSM 1785</name>
    <dbReference type="NCBI Taxonomy" id="545697"/>
    <lineage>
        <taxon>Bacteria</taxon>
        <taxon>Bacillati</taxon>
        <taxon>Bacillota</taxon>
        <taxon>Clostridia</taxon>
        <taxon>Eubacteriales</taxon>
        <taxon>Clostridiaceae</taxon>
        <taxon>Clostridium</taxon>
    </lineage>
</organism>
<accession>L1QEA2</accession>
<dbReference type="AlphaFoldDB" id="L1QEA2"/>
<sequence>MEIIITALLLVASVYILFKNVKKSSKGNCNCGSCSSKCDKYKK</sequence>
<gene>
    <name evidence="2" type="ORF">HMPREF0216_02058</name>
</gene>
<evidence type="ECO:0000256" key="1">
    <source>
        <dbReference type="SAM" id="MobiDB-lite"/>
    </source>
</evidence>
<feature type="region of interest" description="Disordered" evidence="1">
    <location>
        <begin position="24"/>
        <end position="43"/>
    </location>
</feature>
<keyword evidence="3" id="KW-1185">Reference proteome</keyword>
<comment type="caution">
    <text evidence="2">The sequence shown here is derived from an EMBL/GenBank/DDBJ whole genome shotgun (WGS) entry which is preliminary data.</text>
</comment>
<evidence type="ECO:0000313" key="3">
    <source>
        <dbReference type="Proteomes" id="UP000010420"/>
    </source>
</evidence>